<dbReference type="InterPro" id="IPR053714">
    <property type="entry name" value="Iso_Racemase_Enz_sf"/>
</dbReference>
<dbReference type="Proteomes" id="UP000214603">
    <property type="component" value="Unassembled WGS sequence"/>
</dbReference>
<gene>
    <name evidence="2" type="ORF">CEY11_15770</name>
</gene>
<organism evidence="2 3">
    <name type="scientific">Candidimonas nitroreducens</name>
    <dbReference type="NCBI Taxonomy" id="683354"/>
    <lineage>
        <taxon>Bacteria</taxon>
        <taxon>Pseudomonadati</taxon>
        <taxon>Pseudomonadota</taxon>
        <taxon>Betaproteobacteria</taxon>
        <taxon>Burkholderiales</taxon>
        <taxon>Alcaligenaceae</taxon>
        <taxon>Candidimonas</taxon>
    </lineage>
</organism>
<dbReference type="PANTHER" id="PTHR28047:SF5">
    <property type="entry name" value="PROTEIN DCG1"/>
    <property type="match status" value="1"/>
</dbReference>
<dbReference type="OrthoDB" id="9791723at2"/>
<dbReference type="Gene3D" id="3.40.50.12500">
    <property type="match status" value="1"/>
</dbReference>
<proteinExistence type="inferred from homology"/>
<dbReference type="InterPro" id="IPR015942">
    <property type="entry name" value="Asp/Glu/hydantoin_racemase"/>
</dbReference>
<dbReference type="RefSeq" id="WP_088604386.1">
    <property type="nucleotide sequence ID" value="NZ_NJIH01000009.1"/>
</dbReference>
<protein>
    <recommendedName>
        <fullName evidence="4">Hydantoin racemase</fullName>
    </recommendedName>
</protein>
<comment type="caution">
    <text evidence="2">The sequence shown here is derived from an EMBL/GenBank/DDBJ whole genome shotgun (WGS) entry which is preliminary data.</text>
</comment>
<reference evidence="3" key="1">
    <citation type="submission" date="2017-06" db="EMBL/GenBank/DDBJ databases">
        <title>Herbaspirillum phytohormonus sp. nov., isolated from the root nodule of Robinia pseudoacacia in lead-zinc mine.</title>
        <authorList>
            <person name="Fan M."/>
            <person name="Lin Y."/>
        </authorList>
    </citation>
    <scope>NUCLEOTIDE SEQUENCE [LARGE SCALE GENOMIC DNA]</scope>
    <source>
        <strain evidence="3">SC-089</strain>
    </source>
</reference>
<evidence type="ECO:0000313" key="3">
    <source>
        <dbReference type="Proteomes" id="UP000214603"/>
    </source>
</evidence>
<name>A0A225M9H6_9BURK</name>
<accession>A0A225M9H6</accession>
<comment type="similarity">
    <text evidence="1">Belongs to the HyuE racemase family.</text>
</comment>
<keyword evidence="3" id="KW-1185">Reference proteome</keyword>
<dbReference type="EMBL" id="NJIH01000009">
    <property type="protein sequence ID" value="OWT57382.1"/>
    <property type="molecule type" value="Genomic_DNA"/>
</dbReference>
<dbReference type="Pfam" id="PF01177">
    <property type="entry name" value="Asp_Glu_race"/>
    <property type="match status" value="1"/>
</dbReference>
<evidence type="ECO:0000256" key="1">
    <source>
        <dbReference type="ARBA" id="ARBA00038414"/>
    </source>
</evidence>
<dbReference type="GO" id="GO:0047661">
    <property type="term" value="F:amino-acid racemase activity"/>
    <property type="evidence" value="ECO:0007669"/>
    <property type="project" value="InterPro"/>
</dbReference>
<dbReference type="AlphaFoldDB" id="A0A225M9H6"/>
<evidence type="ECO:0008006" key="4">
    <source>
        <dbReference type="Google" id="ProtNLM"/>
    </source>
</evidence>
<sequence length="274" mass="30276">MKKIWYQSLTRTDRWQGYNVELRKMLDAAKQADTEIEIHCIEKRGGIGDQFHYLESIEAQEVLENVQRAEGEGFDAFVIGNIGDPGLREARELATIPVLGLCETSTHLASMMGRNFALVTGNEKHATRIVDNVRRYGLGMNIHSVRSMSVERLVDLEDGFGNVEAREALVSEFLRAGEQAADEGAEVVIPSIGVLMVLLASQGINALRNSTVPVLNGSLALIKIAEAVIDIRHAMGGLWTSRRALYAQPPADQIDELRSAYGQVFNSVKFRRPA</sequence>
<evidence type="ECO:0000313" key="2">
    <source>
        <dbReference type="EMBL" id="OWT57382.1"/>
    </source>
</evidence>
<dbReference type="PANTHER" id="PTHR28047">
    <property type="entry name" value="PROTEIN DCG1"/>
    <property type="match status" value="1"/>
</dbReference>
<dbReference type="InterPro" id="IPR052186">
    <property type="entry name" value="Hydantoin_racemase-like"/>
</dbReference>